<evidence type="ECO:0000256" key="6">
    <source>
        <dbReference type="ARBA" id="ARBA00023004"/>
    </source>
</evidence>
<evidence type="ECO:0000256" key="5">
    <source>
        <dbReference type="ARBA" id="ARBA00022692"/>
    </source>
</evidence>
<dbReference type="PROSITE" id="PS51318">
    <property type="entry name" value="TAT"/>
    <property type="match status" value="1"/>
</dbReference>
<evidence type="ECO:0000256" key="13">
    <source>
        <dbReference type="SAM" id="SignalP"/>
    </source>
</evidence>
<proteinExistence type="inferred from homology"/>
<dbReference type="Pfam" id="PF00593">
    <property type="entry name" value="TonB_dep_Rec_b-barrel"/>
    <property type="match status" value="1"/>
</dbReference>
<dbReference type="InterPro" id="IPR012910">
    <property type="entry name" value="Plug_dom"/>
</dbReference>
<keyword evidence="10 11" id="KW-0998">Cell outer membrane</keyword>
<dbReference type="InterPro" id="IPR000531">
    <property type="entry name" value="Beta-barrel_TonB"/>
</dbReference>
<keyword evidence="7" id="KW-0406">Ion transport</keyword>
<comment type="similarity">
    <text evidence="11 12">Belongs to the TonB-dependent receptor family.</text>
</comment>
<dbReference type="Pfam" id="PF07715">
    <property type="entry name" value="Plug"/>
    <property type="match status" value="1"/>
</dbReference>
<dbReference type="SUPFAM" id="SSF56935">
    <property type="entry name" value="Porins"/>
    <property type="match status" value="1"/>
</dbReference>
<evidence type="ECO:0000259" key="14">
    <source>
        <dbReference type="Pfam" id="PF00593"/>
    </source>
</evidence>
<keyword evidence="8 12" id="KW-0798">TonB box</keyword>
<dbReference type="RefSeq" id="WP_245535543.1">
    <property type="nucleotide sequence ID" value="NZ_JAWXXV010000001.1"/>
</dbReference>
<dbReference type="Proteomes" id="UP001279660">
    <property type="component" value="Unassembled WGS sequence"/>
</dbReference>
<evidence type="ECO:0000313" key="17">
    <source>
        <dbReference type="Proteomes" id="UP001279660"/>
    </source>
</evidence>
<evidence type="ECO:0000256" key="9">
    <source>
        <dbReference type="ARBA" id="ARBA00023136"/>
    </source>
</evidence>
<keyword evidence="3 11" id="KW-1134">Transmembrane beta strand</keyword>
<dbReference type="EMBL" id="JAWXXV010000001">
    <property type="protein sequence ID" value="MDX5983824.1"/>
    <property type="molecule type" value="Genomic_DNA"/>
</dbReference>
<name>A0ABU4PIM6_9SPHN</name>
<reference evidence="16 17" key="1">
    <citation type="submission" date="2023-11" db="EMBL/GenBank/DDBJ databases">
        <title>MicrobeMod: A computational toolkit for identifying prokaryotic methylation and restriction-modification with nanopore sequencing.</title>
        <authorList>
            <person name="Crits-Christoph A."/>
            <person name="Kang S.C."/>
            <person name="Lee H."/>
            <person name="Ostrov N."/>
        </authorList>
    </citation>
    <scope>NUCLEOTIDE SEQUENCE [LARGE SCALE GENOMIC DNA]</scope>
    <source>
        <strain evidence="16 17">ATCC 14820</strain>
    </source>
</reference>
<dbReference type="InterPro" id="IPR036942">
    <property type="entry name" value="Beta-barrel_TonB_sf"/>
</dbReference>
<organism evidence="16 17">
    <name type="scientific">Sphingomonas echinoides</name>
    <dbReference type="NCBI Taxonomy" id="59803"/>
    <lineage>
        <taxon>Bacteria</taxon>
        <taxon>Pseudomonadati</taxon>
        <taxon>Pseudomonadota</taxon>
        <taxon>Alphaproteobacteria</taxon>
        <taxon>Sphingomonadales</taxon>
        <taxon>Sphingomonadaceae</taxon>
        <taxon>Sphingomonas</taxon>
    </lineage>
</organism>
<protein>
    <submittedName>
        <fullName evidence="16">TonB-dependent receptor</fullName>
    </submittedName>
</protein>
<dbReference type="InterPro" id="IPR006311">
    <property type="entry name" value="TAT_signal"/>
</dbReference>
<dbReference type="PROSITE" id="PS52016">
    <property type="entry name" value="TONB_DEPENDENT_REC_3"/>
    <property type="match status" value="1"/>
</dbReference>
<evidence type="ECO:0000256" key="2">
    <source>
        <dbReference type="ARBA" id="ARBA00022448"/>
    </source>
</evidence>
<keyword evidence="17" id="KW-1185">Reference proteome</keyword>
<evidence type="ECO:0000256" key="12">
    <source>
        <dbReference type="RuleBase" id="RU003357"/>
    </source>
</evidence>
<keyword evidence="16" id="KW-0675">Receptor</keyword>
<evidence type="ECO:0000256" key="1">
    <source>
        <dbReference type="ARBA" id="ARBA00004571"/>
    </source>
</evidence>
<keyword evidence="13" id="KW-0732">Signal</keyword>
<keyword evidence="5 11" id="KW-0812">Transmembrane</keyword>
<keyword evidence="2 11" id="KW-0813">Transport</keyword>
<evidence type="ECO:0000259" key="15">
    <source>
        <dbReference type="Pfam" id="PF07715"/>
    </source>
</evidence>
<evidence type="ECO:0000256" key="11">
    <source>
        <dbReference type="PROSITE-ProRule" id="PRU01360"/>
    </source>
</evidence>
<evidence type="ECO:0000256" key="4">
    <source>
        <dbReference type="ARBA" id="ARBA00022496"/>
    </source>
</evidence>
<dbReference type="PANTHER" id="PTHR32552:SF81">
    <property type="entry name" value="TONB-DEPENDENT OUTER MEMBRANE RECEPTOR"/>
    <property type="match status" value="1"/>
</dbReference>
<evidence type="ECO:0000256" key="7">
    <source>
        <dbReference type="ARBA" id="ARBA00023065"/>
    </source>
</evidence>
<evidence type="ECO:0000256" key="8">
    <source>
        <dbReference type="ARBA" id="ARBA00023077"/>
    </source>
</evidence>
<dbReference type="InterPro" id="IPR039426">
    <property type="entry name" value="TonB-dep_rcpt-like"/>
</dbReference>
<accession>A0ABU4PIM6</accession>
<feature type="chain" id="PRO_5047494936" evidence="13">
    <location>
        <begin position="38"/>
        <end position="854"/>
    </location>
</feature>
<dbReference type="PANTHER" id="PTHR32552">
    <property type="entry name" value="FERRICHROME IRON RECEPTOR-RELATED"/>
    <property type="match status" value="1"/>
</dbReference>
<keyword evidence="6" id="KW-0408">Iron</keyword>
<feature type="signal peptide" evidence="13">
    <location>
        <begin position="1"/>
        <end position="37"/>
    </location>
</feature>
<gene>
    <name evidence="16" type="ORF">SIL82_06085</name>
</gene>
<sequence length="854" mass="91462">MKFHAQSGPLGRRTPLLATLLASAASLALLAPQAAFAAPDHAVPLADTDAAAAGASPTQTPPKDGELTDIVVTATRSGAESLQKVPIAVSVVNVDQVTKSGQGNLSDLAKFTPSLVITEGAPGFNKFNLRGLATGGYVTSDTSDRPLVAVYLDDTPISVQGQTPDLKVYDLDRVEVLRGPQGTLFGAGSMAGTVRFVTAKPDARSFFGTAEASGSTTEHGAGSYNVRGMVNIPLIKDQLAVRGNIFVGNDGGFIDNIGQHKVDNANSNRSTQGRVAVRWTPTDKLVVDGSFTYEDSRAKGLNTGLNGLAPYTYESNGAEGTRDLFKLYTGGFDYDAGFANLIVTGAYTDRKIGFNASPDPQIGYYFASYYAPYTGAGKYPLYNPPASYNHAVTSLIPAENYTINQKLNDFMAEARLVSKNDGPIKWTVGAYYEKQNRHLVQDIPVAGFDTLSYQNAAFGPFATPSGLYDSKTVDGAFNSNDIFSGLQDVHEHQFAAYADGTWHVTDRLDLTAGLRYFNFKENYYLYEGGAFGVLLGKDAQGRTTGITQSITSTLKSNGVNPRANISYKLDDNVLIYAEAAKGFRYGGANQPVPLGTAGLAGRCTTQLNAYGYTAAPGTFGPDKLWNYTIGEKAKLAGGRVTLNASAYYIDWSDVQTRLRLNCSYFFTDNKGKIASKGVELEAAVKATRNITLNGSFSFNDSNARGDIPTVGAFDGDRTPYSPQVTASAGAFYDTDLGSGSLHLQATYKYISSQQTTFNNFSTTLDPKTKQLIVDKTSNGGASQTFAVIPESHNASASITYDVGQFEFGVFGNNLFDGVKVIDIQRATYYAIYQAGSRVTYARPRTIGVRAKVKF</sequence>
<keyword evidence="9 11" id="KW-0472">Membrane</keyword>
<dbReference type="Gene3D" id="2.40.170.20">
    <property type="entry name" value="TonB-dependent receptor, beta-barrel domain"/>
    <property type="match status" value="1"/>
</dbReference>
<evidence type="ECO:0000313" key="16">
    <source>
        <dbReference type="EMBL" id="MDX5983824.1"/>
    </source>
</evidence>
<evidence type="ECO:0000256" key="10">
    <source>
        <dbReference type="ARBA" id="ARBA00023237"/>
    </source>
</evidence>
<evidence type="ECO:0000256" key="3">
    <source>
        <dbReference type="ARBA" id="ARBA00022452"/>
    </source>
</evidence>
<feature type="domain" description="TonB-dependent receptor-like beta-barrel" evidence="14">
    <location>
        <begin position="280"/>
        <end position="814"/>
    </location>
</feature>
<comment type="subcellular location">
    <subcellularLocation>
        <location evidence="1 11">Cell outer membrane</location>
        <topology evidence="1 11">Multi-pass membrane protein</topology>
    </subcellularLocation>
</comment>
<keyword evidence="4" id="KW-0410">Iron transport</keyword>
<comment type="caution">
    <text evidence="16">The sequence shown here is derived from an EMBL/GenBank/DDBJ whole genome shotgun (WGS) entry which is preliminary data.</text>
</comment>
<feature type="domain" description="TonB-dependent receptor plug" evidence="15">
    <location>
        <begin position="82"/>
        <end position="193"/>
    </location>
</feature>